<dbReference type="GO" id="GO:0017119">
    <property type="term" value="C:Golgi transport complex"/>
    <property type="evidence" value="ECO:0007669"/>
    <property type="project" value="InterPro"/>
</dbReference>
<dbReference type="Pfam" id="PF20653">
    <property type="entry name" value="COG6_C"/>
    <property type="match status" value="1"/>
</dbReference>
<dbReference type="InterPro" id="IPR048369">
    <property type="entry name" value="COG6_C"/>
</dbReference>
<gene>
    <name evidence="2" type="ORF">PHATRDRAFT_44715</name>
</gene>
<dbReference type="AlphaFoldDB" id="B7FVD5"/>
<dbReference type="OrthoDB" id="272987at2759"/>
<dbReference type="Proteomes" id="UP000000759">
    <property type="component" value="Chromosome 5"/>
</dbReference>
<feature type="domain" description="Conserved Oligomeric Golgi complex subunit 6 C-terminal" evidence="1">
    <location>
        <begin position="262"/>
        <end position="458"/>
    </location>
</feature>
<dbReference type="STRING" id="556484.B7FVD5"/>
<reference evidence="2 3" key="1">
    <citation type="journal article" date="2008" name="Nature">
        <title>The Phaeodactylum genome reveals the evolutionary history of diatom genomes.</title>
        <authorList>
            <person name="Bowler C."/>
            <person name="Allen A.E."/>
            <person name="Badger J.H."/>
            <person name="Grimwood J."/>
            <person name="Jabbari K."/>
            <person name="Kuo A."/>
            <person name="Maheswari U."/>
            <person name="Martens C."/>
            <person name="Maumus F."/>
            <person name="Otillar R.P."/>
            <person name="Rayko E."/>
            <person name="Salamov A."/>
            <person name="Vandepoele K."/>
            <person name="Beszteri B."/>
            <person name="Gruber A."/>
            <person name="Heijde M."/>
            <person name="Katinka M."/>
            <person name="Mock T."/>
            <person name="Valentin K."/>
            <person name="Verret F."/>
            <person name="Berges J.A."/>
            <person name="Brownlee C."/>
            <person name="Cadoret J.P."/>
            <person name="Chiovitti A."/>
            <person name="Choi C.J."/>
            <person name="Coesel S."/>
            <person name="De Martino A."/>
            <person name="Detter J.C."/>
            <person name="Durkin C."/>
            <person name="Falciatore A."/>
            <person name="Fournet J."/>
            <person name="Haruta M."/>
            <person name="Huysman M.J."/>
            <person name="Jenkins B.D."/>
            <person name="Jiroutova K."/>
            <person name="Jorgensen R.E."/>
            <person name="Joubert Y."/>
            <person name="Kaplan A."/>
            <person name="Kroger N."/>
            <person name="Kroth P.G."/>
            <person name="La Roche J."/>
            <person name="Lindquist E."/>
            <person name="Lommer M."/>
            <person name="Martin-Jezequel V."/>
            <person name="Lopez P.J."/>
            <person name="Lucas S."/>
            <person name="Mangogna M."/>
            <person name="McGinnis K."/>
            <person name="Medlin L.K."/>
            <person name="Montsant A."/>
            <person name="Oudot-Le Secq M.P."/>
            <person name="Napoli C."/>
            <person name="Obornik M."/>
            <person name="Parker M.S."/>
            <person name="Petit J.L."/>
            <person name="Porcel B.M."/>
            <person name="Poulsen N."/>
            <person name="Robison M."/>
            <person name="Rychlewski L."/>
            <person name="Rynearson T.A."/>
            <person name="Schmutz J."/>
            <person name="Shapiro H."/>
            <person name="Siaut M."/>
            <person name="Stanley M."/>
            <person name="Sussman M.R."/>
            <person name="Taylor A.R."/>
            <person name="Vardi A."/>
            <person name="von Dassow P."/>
            <person name="Vyverman W."/>
            <person name="Willis A."/>
            <person name="Wyrwicz L.S."/>
            <person name="Rokhsar D.S."/>
            <person name="Weissenbach J."/>
            <person name="Armbrust E.V."/>
            <person name="Green B.R."/>
            <person name="Van de Peer Y."/>
            <person name="Grigoriev I.V."/>
        </authorList>
    </citation>
    <scope>NUCLEOTIDE SEQUENCE [LARGE SCALE GENOMIC DNA]</scope>
    <source>
        <strain evidence="2 3">CCAP 1055/1</strain>
    </source>
</reference>
<dbReference type="RefSeq" id="XP_002178688.1">
    <property type="nucleotide sequence ID" value="XM_002178652.1"/>
</dbReference>
<evidence type="ECO:0000259" key="1">
    <source>
        <dbReference type="Pfam" id="PF20653"/>
    </source>
</evidence>
<organism evidence="2 3">
    <name type="scientific">Phaeodactylum tricornutum (strain CCAP 1055/1)</name>
    <dbReference type="NCBI Taxonomy" id="556484"/>
    <lineage>
        <taxon>Eukaryota</taxon>
        <taxon>Sar</taxon>
        <taxon>Stramenopiles</taxon>
        <taxon>Ochrophyta</taxon>
        <taxon>Bacillariophyta</taxon>
        <taxon>Bacillariophyceae</taxon>
        <taxon>Bacillariophycidae</taxon>
        <taxon>Naviculales</taxon>
        <taxon>Phaeodactylaceae</taxon>
        <taxon>Phaeodactylum</taxon>
    </lineage>
</organism>
<keyword evidence="3" id="KW-1185">Reference proteome</keyword>
<dbReference type="EMBL" id="CM000608">
    <property type="protein sequence ID" value="EEC49386.1"/>
    <property type="molecule type" value="Genomic_DNA"/>
</dbReference>
<protein>
    <recommendedName>
        <fullName evidence="1">Conserved Oligomeric Golgi complex subunit 6 C-terminal domain-containing protein</fullName>
    </recommendedName>
</protein>
<dbReference type="GO" id="GO:0006891">
    <property type="term" value="P:intra-Golgi vesicle-mediated transport"/>
    <property type="evidence" value="ECO:0007669"/>
    <property type="project" value="InterPro"/>
</dbReference>
<evidence type="ECO:0000313" key="3">
    <source>
        <dbReference type="Proteomes" id="UP000000759"/>
    </source>
</evidence>
<dbReference type="KEGG" id="pti:PHATRDRAFT_44715"/>
<dbReference type="InParanoid" id="B7FVD5"/>
<dbReference type="HOGENOM" id="CLU_328615_0_0_1"/>
<dbReference type="eggNOG" id="KOG3758">
    <property type="taxonomic scope" value="Eukaryota"/>
</dbReference>
<dbReference type="GeneID" id="7199699"/>
<reference evidence="3" key="2">
    <citation type="submission" date="2008-08" db="EMBL/GenBank/DDBJ databases">
        <authorList>
            <consortium name="Diatom Consortium"/>
            <person name="Grigoriev I."/>
            <person name="Grimwood J."/>
            <person name="Kuo A."/>
            <person name="Otillar R.P."/>
            <person name="Salamov A."/>
            <person name="Detter J.C."/>
            <person name="Lindquist E."/>
            <person name="Shapiro H."/>
            <person name="Lucas S."/>
            <person name="Glavina del Rio T."/>
            <person name="Pitluck S."/>
            <person name="Rokhsar D."/>
            <person name="Bowler C."/>
        </authorList>
    </citation>
    <scope>GENOME REANNOTATION</scope>
    <source>
        <strain evidence="3">CCAP 1055/1</strain>
    </source>
</reference>
<dbReference type="PaxDb" id="2850-Phatr44715"/>
<proteinExistence type="predicted"/>
<accession>B7FVD5</accession>
<evidence type="ECO:0000313" key="2">
    <source>
        <dbReference type="EMBL" id="EEC49386.1"/>
    </source>
</evidence>
<sequence length="786" mass="86520">MSSDQLALGQSHSILSDKVSRALQVRTDTPAMKAALEALCHLDTKQHEYSVDSRTVRVAIEQDALQQALSLQRELKSLVLTIQELRQGVSETATIAHKVRESIHMNVITSETENTMLQKPSHHSQGADGVDSNTVSLDVYGKADAQALEQEQKLASVLSDAFSHRDFSRKRLEAVHSFLEKFNLSQEDSRLLDHYAFEDIGEGTTEFAPVNGMAFLNALERVRKIRQALTRTFGASGADALVSDDTAREDQHSNKGGLGASSALRMMESLAQKQERAYERLYHWLQRYLQVFSSSSTSQTSTSFSSVDQDVMDEALQHPFVKQSLHTLRHVPAFYSHVLELVASSRRGEETRRFLLALTSGYAGLPPIEMKAHDVVAYVGDMLAFSFKAFSVEADITCSLLVFEEDIEGTSIALKEESNQDTDMFSVEQPITAKDMLAISMSGLARPLKSRILQVIATLARRADEQENEAEDGLYGDEFEEEGAMVRTRLSHLYEICGLLLFYISALEKGMLKIGLDTSKGTVHDEKNPIIACILDCFVESASAYGATLRVYGAMLSQLSSITGESEASLTRSMLSSIAELRQHSPGFSVEVSCPADTRKILSIDWATETLVEAALISCTILDDAMSLKLAISIAKSAGMETVAAERLDERVDAIERSLIEKLVDIETSSVLKLCGLSSLWEASSEWREVEGTGRLMATYPGLSQEEAEAGMREFYASLFSPPLPSLETTIKDPVLRKTTRSKIASSVAEVYTTLYESMISSGKGGYDDISFLSHSADQVKTLFSS</sequence>
<dbReference type="InterPro" id="IPR010490">
    <property type="entry name" value="COG6"/>
</dbReference>
<dbReference type="PANTHER" id="PTHR21506">
    <property type="entry name" value="COMPONENT OF OLIGOMERIC GOLGI COMPLEX 6"/>
    <property type="match status" value="1"/>
</dbReference>
<dbReference type="PANTHER" id="PTHR21506:SF0">
    <property type="entry name" value="CONSERVED OLIGOMERIC GOLGI COMPLEX SUBUNIT 6"/>
    <property type="match status" value="1"/>
</dbReference>
<dbReference type="SMART" id="SM01087">
    <property type="entry name" value="COG6"/>
    <property type="match status" value="1"/>
</dbReference>
<name>B7FVD5_PHATC</name>